<dbReference type="Pfam" id="PF13396">
    <property type="entry name" value="PLDc_N"/>
    <property type="match status" value="1"/>
</dbReference>
<dbReference type="Proteomes" id="UP000185746">
    <property type="component" value="Chromosome"/>
</dbReference>
<dbReference type="RefSeq" id="WP_075526335.1">
    <property type="nucleotide sequence ID" value="NZ_CP017560.1"/>
</dbReference>
<reference evidence="8 9" key="1">
    <citation type="submission" date="2016-09" db="EMBL/GenBank/DDBJ databases">
        <title>Complete genome sequence of the Lysinibacillus sphaericus LMG 22257, a specie of Bacillus with ureolytic activity that can effectively biodeposit calcium carbonate.</title>
        <authorList>
            <person name="Yan W."/>
        </authorList>
    </citation>
    <scope>NUCLEOTIDE SEQUENCE [LARGE SCALE GENOMIC DNA]</scope>
    <source>
        <strain evidence="8 9">LMG 22257</strain>
    </source>
</reference>
<evidence type="ECO:0000256" key="1">
    <source>
        <dbReference type="ARBA" id="ARBA00004651"/>
    </source>
</evidence>
<proteinExistence type="predicted"/>
<evidence type="ECO:0000256" key="4">
    <source>
        <dbReference type="ARBA" id="ARBA00022989"/>
    </source>
</evidence>
<evidence type="ECO:0000259" key="7">
    <source>
        <dbReference type="Pfam" id="PF13396"/>
    </source>
</evidence>
<keyword evidence="4 6" id="KW-1133">Transmembrane helix</keyword>
<evidence type="ECO:0000256" key="5">
    <source>
        <dbReference type="ARBA" id="ARBA00023136"/>
    </source>
</evidence>
<keyword evidence="5 6" id="KW-0472">Membrane</keyword>
<comment type="subcellular location">
    <subcellularLocation>
        <location evidence="1">Cell membrane</location>
        <topology evidence="1">Multi-pass membrane protein</topology>
    </subcellularLocation>
</comment>
<evidence type="ECO:0000313" key="9">
    <source>
        <dbReference type="Proteomes" id="UP000185746"/>
    </source>
</evidence>
<keyword evidence="9" id="KW-1185">Reference proteome</keyword>
<protein>
    <submittedName>
        <fullName evidence="8">Transcriptional regulator</fullName>
    </submittedName>
</protein>
<feature type="domain" description="Cardiolipin synthase N-terminal" evidence="7">
    <location>
        <begin position="21"/>
        <end position="63"/>
    </location>
</feature>
<evidence type="ECO:0000256" key="2">
    <source>
        <dbReference type="ARBA" id="ARBA00022475"/>
    </source>
</evidence>
<keyword evidence="3 6" id="KW-0812">Transmembrane</keyword>
<dbReference type="AlphaFoldDB" id="A0A1D8JC14"/>
<dbReference type="KEGG" id="surl:BI350_00380"/>
<feature type="transmembrane region" description="Helical" evidence="6">
    <location>
        <begin position="42"/>
        <end position="61"/>
    </location>
</feature>
<evidence type="ECO:0000256" key="3">
    <source>
        <dbReference type="ARBA" id="ARBA00022692"/>
    </source>
</evidence>
<feature type="transmembrane region" description="Helical" evidence="6">
    <location>
        <begin position="12"/>
        <end position="30"/>
    </location>
</feature>
<gene>
    <name evidence="8" type="ORF">BI350_00380</name>
</gene>
<dbReference type="InterPro" id="IPR027379">
    <property type="entry name" value="CLS_N"/>
</dbReference>
<dbReference type="GO" id="GO:0005886">
    <property type="term" value="C:plasma membrane"/>
    <property type="evidence" value="ECO:0007669"/>
    <property type="project" value="UniProtKB-SubCell"/>
</dbReference>
<name>A0A1D8JC14_9BACL</name>
<dbReference type="EMBL" id="CP017560">
    <property type="protein sequence ID" value="AOV06242.1"/>
    <property type="molecule type" value="Genomic_DNA"/>
</dbReference>
<accession>A0A1D8JC14</accession>
<organism evidence="8 9">
    <name type="scientific">Sporosarcina ureilytica</name>
    <dbReference type="NCBI Taxonomy" id="298596"/>
    <lineage>
        <taxon>Bacteria</taxon>
        <taxon>Bacillati</taxon>
        <taxon>Bacillota</taxon>
        <taxon>Bacilli</taxon>
        <taxon>Bacillales</taxon>
        <taxon>Caryophanaceae</taxon>
        <taxon>Sporosarcina</taxon>
    </lineage>
</organism>
<sequence>MTELASIPWNLIWPLIALQFILVVIALIDISRHKRTNGPVGMWVLIIIFINLIGPILYFVFGRRNG</sequence>
<evidence type="ECO:0000256" key="6">
    <source>
        <dbReference type="SAM" id="Phobius"/>
    </source>
</evidence>
<evidence type="ECO:0000313" key="8">
    <source>
        <dbReference type="EMBL" id="AOV06242.1"/>
    </source>
</evidence>
<keyword evidence="2" id="KW-1003">Cell membrane</keyword>